<evidence type="ECO:0000256" key="5">
    <source>
        <dbReference type="ARBA" id="ARBA00022898"/>
    </source>
</evidence>
<evidence type="ECO:0000256" key="1">
    <source>
        <dbReference type="ARBA" id="ARBA00001933"/>
    </source>
</evidence>
<dbReference type="InterPro" id="IPR004839">
    <property type="entry name" value="Aminotransferase_I/II_large"/>
</dbReference>
<evidence type="ECO:0000259" key="7">
    <source>
        <dbReference type="Pfam" id="PF00155"/>
    </source>
</evidence>
<dbReference type="CDD" id="cd00609">
    <property type="entry name" value="AAT_like"/>
    <property type="match status" value="1"/>
</dbReference>
<dbReference type="GO" id="GO:0006520">
    <property type="term" value="P:amino acid metabolic process"/>
    <property type="evidence" value="ECO:0007669"/>
    <property type="project" value="InterPro"/>
</dbReference>
<dbReference type="STRING" id="1236220.SAMN04488112_108141"/>
<feature type="domain" description="Aminotransferase class I/classII large" evidence="7">
    <location>
        <begin position="31"/>
        <end position="385"/>
    </location>
</feature>
<dbReference type="SUPFAM" id="SSF53383">
    <property type="entry name" value="PLP-dependent transferases"/>
    <property type="match status" value="1"/>
</dbReference>
<dbReference type="AlphaFoldDB" id="A0A1G6LV74"/>
<dbReference type="Proteomes" id="UP000199387">
    <property type="component" value="Unassembled WGS sequence"/>
</dbReference>
<protein>
    <recommendedName>
        <fullName evidence="6">Aminotransferase</fullName>
        <ecNumber evidence="6">2.6.1.-</ecNumber>
    </recommendedName>
</protein>
<dbReference type="PANTHER" id="PTHR46383">
    <property type="entry name" value="ASPARTATE AMINOTRANSFERASE"/>
    <property type="match status" value="1"/>
</dbReference>
<dbReference type="EMBL" id="FMZA01000008">
    <property type="protein sequence ID" value="SDC47121.1"/>
    <property type="molecule type" value="Genomic_DNA"/>
</dbReference>
<dbReference type="Gene3D" id="3.90.1150.10">
    <property type="entry name" value="Aspartate Aminotransferase, domain 1"/>
    <property type="match status" value="1"/>
</dbReference>
<keyword evidence="5" id="KW-0663">Pyridoxal phosphate</keyword>
<keyword evidence="3 6" id="KW-0032">Aminotransferase</keyword>
<dbReference type="InterPro" id="IPR015424">
    <property type="entry name" value="PyrdxlP-dep_Trfase"/>
</dbReference>
<dbReference type="PRINTS" id="PR00753">
    <property type="entry name" value="ACCSYNTHASE"/>
</dbReference>
<sequence>MKLSQRVQQLTPSKTIEITATAKELKKQGHDVVVLGAGEPDFNTPDHILEAASRAMKEGQTKYTPAGGIVELKDAITEKFQRDNGLDYNRDEVIVTVGAKHALYNLFQVILDPGDEVIIPAPYWVSYIEQVKLAGGVPVVIDGKEENAFKVTPEQVKSAITDKTVAFLINSPSNPTGTMYSEAELKALGDVCVENELLVVSDEIYEHLVYGEERPVSMAAISPELKERTVTINGVSKTYSMTGWRIGYAAGDARIIKAMSGLSSHSTSNPASVAQYAAMEALKGSQEPVKNMLAAFRQRRDFVVDRLQKMPGIHCNRPQGTFYVFANAEEAAKKTGYDSTDEWVKALLEKEKVALVPGAAFGSPSHVRISYATSMEQLEKAMDRLERFIRANT</sequence>
<dbReference type="InterPro" id="IPR004838">
    <property type="entry name" value="NHTrfase_class1_PyrdxlP-BS"/>
</dbReference>
<dbReference type="PROSITE" id="PS00105">
    <property type="entry name" value="AA_TRANSFER_CLASS_1"/>
    <property type="match status" value="1"/>
</dbReference>
<dbReference type="InterPro" id="IPR015422">
    <property type="entry name" value="PyrdxlP-dep_Trfase_small"/>
</dbReference>
<dbReference type="EC" id="2.6.1.-" evidence="6"/>
<dbReference type="RefSeq" id="WP_091569263.1">
    <property type="nucleotide sequence ID" value="NZ_FMZA01000008.1"/>
</dbReference>
<evidence type="ECO:0000313" key="8">
    <source>
        <dbReference type="EMBL" id="SDC47121.1"/>
    </source>
</evidence>
<evidence type="ECO:0000313" key="9">
    <source>
        <dbReference type="Proteomes" id="UP000199387"/>
    </source>
</evidence>
<dbReference type="GO" id="GO:0030170">
    <property type="term" value="F:pyridoxal phosphate binding"/>
    <property type="evidence" value="ECO:0007669"/>
    <property type="project" value="InterPro"/>
</dbReference>
<comment type="cofactor">
    <cofactor evidence="1 6">
        <name>pyridoxal 5'-phosphate</name>
        <dbReference type="ChEBI" id="CHEBI:597326"/>
    </cofactor>
</comment>
<dbReference type="PANTHER" id="PTHR46383:SF1">
    <property type="entry name" value="ASPARTATE AMINOTRANSFERASE"/>
    <property type="match status" value="1"/>
</dbReference>
<dbReference type="GO" id="GO:0008483">
    <property type="term" value="F:transaminase activity"/>
    <property type="evidence" value="ECO:0007669"/>
    <property type="project" value="UniProtKB-KW"/>
</dbReference>
<keyword evidence="9" id="KW-1185">Reference proteome</keyword>
<comment type="similarity">
    <text evidence="2 6">Belongs to the class-I pyridoxal-phosphate-dependent aminotransferase family.</text>
</comment>
<evidence type="ECO:0000256" key="4">
    <source>
        <dbReference type="ARBA" id="ARBA00022679"/>
    </source>
</evidence>
<dbReference type="Gene3D" id="3.40.640.10">
    <property type="entry name" value="Type I PLP-dependent aspartate aminotransferase-like (Major domain)"/>
    <property type="match status" value="1"/>
</dbReference>
<name>A0A1G6LV74_9BACL</name>
<organism evidence="8 9">
    <name type="scientific">Melghirimyces thermohalophilus</name>
    <dbReference type="NCBI Taxonomy" id="1236220"/>
    <lineage>
        <taxon>Bacteria</taxon>
        <taxon>Bacillati</taxon>
        <taxon>Bacillota</taxon>
        <taxon>Bacilli</taxon>
        <taxon>Bacillales</taxon>
        <taxon>Thermoactinomycetaceae</taxon>
        <taxon>Melghirimyces</taxon>
    </lineage>
</organism>
<evidence type="ECO:0000256" key="2">
    <source>
        <dbReference type="ARBA" id="ARBA00007441"/>
    </source>
</evidence>
<dbReference type="InterPro" id="IPR050596">
    <property type="entry name" value="AspAT/PAT-like"/>
</dbReference>
<dbReference type="Pfam" id="PF00155">
    <property type="entry name" value="Aminotran_1_2"/>
    <property type="match status" value="1"/>
</dbReference>
<dbReference type="OrthoDB" id="9802328at2"/>
<reference evidence="8 9" key="1">
    <citation type="submission" date="2016-10" db="EMBL/GenBank/DDBJ databases">
        <authorList>
            <person name="de Groot N.N."/>
        </authorList>
    </citation>
    <scope>NUCLEOTIDE SEQUENCE [LARGE SCALE GENOMIC DNA]</scope>
    <source>
        <strain evidence="8 9">DSM 45514</strain>
    </source>
</reference>
<dbReference type="InterPro" id="IPR015421">
    <property type="entry name" value="PyrdxlP-dep_Trfase_major"/>
</dbReference>
<gene>
    <name evidence="8" type="ORF">SAMN04488112_108141</name>
</gene>
<keyword evidence="4 6" id="KW-0808">Transferase</keyword>
<dbReference type="FunFam" id="3.40.640.10:FF:000033">
    <property type="entry name" value="Aspartate aminotransferase"/>
    <property type="match status" value="1"/>
</dbReference>
<proteinExistence type="inferred from homology"/>
<accession>A0A1G6LV74</accession>
<evidence type="ECO:0000256" key="6">
    <source>
        <dbReference type="RuleBase" id="RU000481"/>
    </source>
</evidence>
<evidence type="ECO:0000256" key="3">
    <source>
        <dbReference type="ARBA" id="ARBA00022576"/>
    </source>
</evidence>